<dbReference type="PROSITE" id="PS51729">
    <property type="entry name" value="GNAT_YJDJ"/>
    <property type="match status" value="1"/>
</dbReference>
<organism evidence="2 3">
    <name type="scientific">Azospirillum picis</name>
    <dbReference type="NCBI Taxonomy" id="488438"/>
    <lineage>
        <taxon>Bacteria</taxon>
        <taxon>Pseudomonadati</taxon>
        <taxon>Pseudomonadota</taxon>
        <taxon>Alphaproteobacteria</taxon>
        <taxon>Rhodospirillales</taxon>
        <taxon>Azospirillaceae</taxon>
        <taxon>Azospirillum</taxon>
    </lineage>
</organism>
<feature type="domain" description="N-acetyltransferase" evidence="1">
    <location>
        <begin position="6"/>
        <end position="90"/>
    </location>
</feature>
<evidence type="ECO:0000259" key="1">
    <source>
        <dbReference type="PROSITE" id="PS51729"/>
    </source>
</evidence>
<name>A0ABU0MMD1_9PROT</name>
<reference evidence="2 3" key="1">
    <citation type="submission" date="2023-07" db="EMBL/GenBank/DDBJ databases">
        <title>Genomic Encyclopedia of Type Strains, Phase IV (KMG-IV): sequencing the most valuable type-strain genomes for metagenomic binning, comparative biology and taxonomic classification.</title>
        <authorList>
            <person name="Goeker M."/>
        </authorList>
    </citation>
    <scope>NUCLEOTIDE SEQUENCE [LARGE SCALE GENOMIC DNA]</scope>
    <source>
        <strain evidence="2 3">DSM 19922</strain>
    </source>
</reference>
<dbReference type="Proteomes" id="UP001244552">
    <property type="component" value="Unassembled WGS sequence"/>
</dbReference>
<sequence>MDAKVRNNTAHSRYELTVDDATAVAVYEIRDGAIAFTHTEVPRSLSGQGVGSALARGALDDARAAGKKVVPLCSFIAAYIERHPEYKDLT</sequence>
<keyword evidence="3" id="KW-1185">Reference proteome</keyword>
<dbReference type="EMBL" id="JAUSVU010000013">
    <property type="protein sequence ID" value="MDQ0534627.1"/>
    <property type="molecule type" value="Genomic_DNA"/>
</dbReference>
<gene>
    <name evidence="2" type="ORF">QO018_003504</name>
</gene>
<dbReference type="SUPFAM" id="SSF55729">
    <property type="entry name" value="Acyl-CoA N-acyltransferases (Nat)"/>
    <property type="match status" value="1"/>
</dbReference>
<accession>A0ABU0MMD1</accession>
<dbReference type="InterPro" id="IPR045057">
    <property type="entry name" value="Gcn5-rel_NAT"/>
</dbReference>
<dbReference type="InterPro" id="IPR016181">
    <property type="entry name" value="Acyl_CoA_acyltransferase"/>
</dbReference>
<dbReference type="PANTHER" id="PTHR31435:SF10">
    <property type="entry name" value="BSR4717 PROTEIN"/>
    <property type="match status" value="1"/>
</dbReference>
<protein>
    <submittedName>
        <fullName evidence="2">GNAT family acetyltransferase</fullName>
    </submittedName>
</protein>
<comment type="caution">
    <text evidence="2">The sequence shown here is derived from an EMBL/GenBank/DDBJ whole genome shotgun (WGS) entry which is preliminary data.</text>
</comment>
<dbReference type="PANTHER" id="PTHR31435">
    <property type="entry name" value="PROTEIN NATD1"/>
    <property type="match status" value="1"/>
</dbReference>
<evidence type="ECO:0000313" key="3">
    <source>
        <dbReference type="Proteomes" id="UP001244552"/>
    </source>
</evidence>
<proteinExistence type="predicted"/>
<evidence type="ECO:0000313" key="2">
    <source>
        <dbReference type="EMBL" id="MDQ0534627.1"/>
    </source>
</evidence>
<dbReference type="InterPro" id="IPR031165">
    <property type="entry name" value="GNAT_YJDJ"/>
</dbReference>
<dbReference type="Gene3D" id="3.40.630.30">
    <property type="match status" value="1"/>
</dbReference>
<dbReference type="Pfam" id="PF14542">
    <property type="entry name" value="Acetyltransf_CG"/>
    <property type="match status" value="1"/>
</dbReference>
<dbReference type="RefSeq" id="WP_209983668.1">
    <property type="nucleotide sequence ID" value="NZ_JAGINO010000012.1"/>
</dbReference>